<keyword evidence="1" id="KW-0472">Membrane</keyword>
<gene>
    <name evidence="3" type="ORF">APZ42_016679</name>
</gene>
<accession>A0A165A3C2</accession>
<protein>
    <submittedName>
        <fullName evidence="3">Uncharacterized protein</fullName>
    </submittedName>
</protein>
<dbReference type="EMBL" id="LRGB01000642">
    <property type="protein sequence ID" value="KZS17127.1"/>
    <property type="molecule type" value="Genomic_DNA"/>
</dbReference>
<dbReference type="AlphaFoldDB" id="A0A165A3C2"/>
<evidence type="ECO:0000256" key="1">
    <source>
        <dbReference type="SAM" id="Phobius"/>
    </source>
</evidence>
<comment type="caution">
    <text evidence="3">The sequence shown here is derived from an EMBL/GenBank/DDBJ whole genome shotgun (WGS) entry which is preliminary data.</text>
</comment>
<name>A0A165A3C2_9CRUS</name>
<keyword evidence="2" id="KW-0732">Signal</keyword>
<sequence>MTVLSRNWLLCLILSFVTKASCLAIDPALKPNRQNSEELVVKLQNPDIRLPKSKRSYTNYTEEVTSQFSSPSVVEQSTFPTVYRNPEENATESIYYDLVQLRNKYYPKIKDLMRYVQNFENTASRVRENSPETNHIAERLIDVKAAIGFLLSIPLIICCSAYMFNLLVLGGIVIGFNGWDLGTLGRRRMLRDLSAINHQSQVFDFDRRLSSDQSMALALMIARVDSVLSNYTLSSERDTQSIRLVEPAG</sequence>
<feature type="transmembrane region" description="Helical" evidence="1">
    <location>
        <begin position="146"/>
        <end position="179"/>
    </location>
</feature>
<dbReference type="OrthoDB" id="6354439at2759"/>
<evidence type="ECO:0000313" key="3">
    <source>
        <dbReference type="EMBL" id="KZS17127.1"/>
    </source>
</evidence>
<keyword evidence="1" id="KW-0812">Transmembrane</keyword>
<keyword evidence="1" id="KW-1133">Transmembrane helix</keyword>
<dbReference type="Proteomes" id="UP000076858">
    <property type="component" value="Unassembled WGS sequence"/>
</dbReference>
<feature type="chain" id="PRO_5007855130" evidence="2">
    <location>
        <begin position="25"/>
        <end position="249"/>
    </location>
</feature>
<proteinExistence type="predicted"/>
<organism evidence="3 4">
    <name type="scientific">Daphnia magna</name>
    <dbReference type="NCBI Taxonomy" id="35525"/>
    <lineage>
        <taxon>Eukaryota</taxon>
        <taxon>Metazoa</taxon>
        <taxon>Ecdysozoa</taxon>
        <taxon>Arthropoda</taxon>
        <taxon>Crustacea</taxon>
        <taxon>Branchiopoda</taxon>
        <taxon>Diplostraca</taxon>
        <taxon>Cladocera</taxon>
        <taxon>Anomopoda</taxon>
        <taxon>Daphniidae</taxon>
        <taxon>Daphnia</taxon>
    </lineage>
</organism>
<reference evidence="3 4" key="1">
    <citation type="submission" date="2016-03" db="EMBL/GenBank/DDBJ databases">
        <title>EvidentialGene: Evidence-directed Construction of Genes on Genomes.</title>
        <authorList>
            <person name="Gilbert D.G."/>
            <person name="Choi J.-H."/>
            <person name="Mockaitis K."/>
            <person name="Colbourne J."/>
            <person name="Pfrender M."/>
        </authorList>
    </citation>
    <scope>NUCLEOTIDE SEQUENCE [LARGE SCALE GENOMIC DNA]</scope>
    <source>
        <strain evidence="3 4">Xinb3</strain>
        <tissue evidence="3">Complete organism</tissue>
    </source>
</reference>
<feature type="signal peptide" evidence="2">
    <location>
        <begin position="1"/>
        <end position="24"/>
    </location>
</feature>
<keyword evidence="4" id="KW-1185">Reference proteome</keyword>
<evidence type="ECO:0000256" key="2">
    <source>
        <dbReference type="SAM" id="SignalP"/>
    </source>
</evidence>
<evidence type="ECO:0000313" key="4">
    <source>
        <dbReference type="Proteomes" id="UP000076858"/>
    </source>
</evidence>